<evidence type="ECO:0000313" key="2">
    <source>
        <dbReference type="EMBL" id="WAE51159.1"/>
    </source>
</evidence>
<dbReference type="Pfam" id="PF14301">
    <property type="entry name" value="DUF4376"/>
    <property type="match status" value="1"/>
</dbReference>
<protein>
    <submittedName>
        <fullName evidence="2">DUF4376 domain-containing protein</fullName>
    </submittedName>
</protein>
<dbReference type="AlphaFoldDB" id="A0AA47E1M2"/>
<dbReference type="RefSeq" id="WP_267930778.1">
    <property type="nucleotide sequence ID" value="NZ_CP113257.1"/>
</dbReference>
<evidence type="ECO:0000313" key="3">
    <source>
        <dbReference type="Proteomes" id="UP001164632"/>
    </source>
</evidence>
<proteinExistence type="predicted"/>
<dbReference type="InterPro" id="IPR025484">
    <property type="entry name" value="DUF4376"/>
</dbReference>
<evidence type="ECO:0000259" key="1">
    <source>
        <dbReference type="Pfam" id="PF14301"/>
    </source>
</evidence>
<name>A0AA47E1M2_9GAMM</name>
<feature type="domain" description="DUF4376" evidence="1">
    <location>
        <begin position="71"/>
        <end position="161"/>
    </location>
</feature>
<sequence length="172" mass="18246">MSTYARITDGVAVEAWTDGGLGIVPADVFVPGLAAQFEPVPDEVQAGWSLIDGVWTAPPPAPEPLPDWPALIASRRYDAETAGIDLNGMHIDTGRDSQALITGATVQAMLDPNYSLRWKTVAGFVDLTAEQIIGVATAARAHVQACFSREAELLDALAAGTFTPEMLDQGWP</sequence>
<reference evidence="2" key="1">
    <citation type="submission" date="2022-11" db="EMBL/GenBank/DDBJ databases">
        <title>Genomic of Pseudomonas TF18.</title>
        <authorList>
            <person name="Liu T."/>
        </authorList>
    </citation>
    <scope>NUCLEOTIDE SEQUENCE</scope>
    <source>
        <strain evidence="2">TF18</strain>
    </source>
</reference>
<dbReference type="EMBL" id="CP113257">
    <property type="protein sequence ID" value="WAE51159.1"/>
    <property type="molecule type" value="Genomic_DNA"/>
</dbReference>
<accession>A0AA47E1M2</accession>
<organism evidence="2 3">
    <name type="scientific">Stutzerimonas frequens</name>
    <dbReference type="NCBI Taxonomy" id="2968969"/>
    <lineage>
        <taxon>Bacteria</taxon>
        <taxon>Pseudomonadati</taxon>
        <taxon>Pseudomonadota</taxon>
        <taxon>Gammaproteobacteria</taxon>
        <taxon>Pseudomonadales</taxon>
        <taxon>Pseudomonadaceae</taxon>
        <taxon>Stutzerimonas</taxon>
    </lineage>
</organism>
<gene>
    <name evidence="2" type="ORF">OSV15_15940</name>
</gene>
<dbReference type="Proteomes" id="UP001164632">
    <property type="component" value="Chromosome"/>
</dbReference>